<proteinExistence type="predicted"/>
<name>A0A1V6QDW1_9EURO</name>
<dbReference type="STRING" id="416450.A0A1V6QDW1"/>
<dbReference type="EMBL" id="MDYN01000006">
    <property type="protein sequence ID" value="OQD87187.1"/>
    <property type="molecule type" value="Genomic_DNA"/>
</dbReference>
<dbReference type="Proteomes" id="UP000191672">
    <property type="component" value="Unassembled WGS sequence"/>
</dbReference>
<reference evidence="2" key="1">
    <citation type="journal article" date="2017" name="Nat. Microbiol.">
        <title>Global analysis of biosynthetic gene clusters reveals vast potential of secondary metabolite production in Penicillium species.</title>
        <authorList>
            <person name="Nielsen J.C."/>
            <person name="Grijseels S."/>
            <person name="Prigent S."/>
            <person name="Ji B."/>
            <person name="Dainat J."/>
            <person name="Nielsen K.F."/>
            <person name="Frisvad J.C."/>
            <person name="Workman M."/>
            <person name="Nielsen J."/>
        </authorList>
    </citation>
    <scope>NUCLEOTIDE SEQUENCE [LARGE SCALE GENOMIC DNA]</scope>
    <source>
        <strain evidence="2">IBT 31811</strain>
    </source>
</reference>
<organism evidence="1 2">
    <name type="scientific">Penicillium antarcticum</name>
    <dbReference type="NCBI Taxonomy" id="416450"/>
    <lineage>
        <taxon>Eukaryota</taxon>
        <taxon>Fungi</taxon>
        <taxon>Dikarya</taxon>
        <taxon>Ascomycota</taxon>
        <taxon>Pezizomycotina</taxon>
        <taxon>Eurotiomycetes</taxon>
        <taxon>Eurotiomycetidae</taxon>
        <taxon>Eurotiales</taxon>
        <taxon>Aspergillaceae</taxon>
        <taxon>Penicillium</taxon>
    </lineage>
</organism>
<protein>
    <submittedName>
        <fullName evidence="1">Uncharacterized protein</fullName>
    </submittedName>
</protein>
<dbReference type="AlphaFoldDB" id="A0A1V6QDW1"/>
<evidence type="ECO:0000313" key="2">
    <source>
        <dbReference type="Proteomes" id="UP000191672"/>
    </source>
</evidence>
<accession>A0A1V6QDW1</accession>
<evidence type="ECO:0000313" key="1">
    <source>
        <dbReference type="EMBL" id="OQD87187.1"/>
    </source>
</evidence>
<comment type="caution">
    <text evidence="1">The sequence shown here is derived from an EMBL/GenBank/DDBJ whole genome shotgun (WGS) entry which is preliminary data.</text>
</comment>
<keyword evidence="2" id="KW-1185">Reference proteome</keyword>
<gene>
    <name evidence="1" type="ORF">PENANT_c006G09026</name>
</gene>
<sequence length="178" mass="20239">MCNYRNRVEVSFLEQRDSSIVFHYDGAFDYRAAIRFANDLAFQAKVLRGSESYKIIHKNDAVHAEPDMNIWMDHAAEYVLNAVPESAHPDYVFVAGGVCGHNALFRWADGKQRETNLPTQRKISGFRRSKGSFSFIYTVGMGLYSEDAKYKLPLGRSLLNILGFLARAPAPYTFAMKR</sequence>